<dbReference type="EMBL" id="WVHT01000002">
    <property type="protein sequence ID" value="MXV50329.1"/>
    <property type="molecule type" value="Genomic_DNA"/>
</dbReference>
<organism evidence="1 2">
    <name type="scientific">Hufsiella arboris</name>
    <dbReference type="NCBI Taxonomy" id="2695275"/>
    <lineage>
        <taxon>Bacteria</taxon>
        <taxon>Pseudomonadati</taxon>
        <taxon>Bacteroidota</taxon>
        <taxon>Sphingobacteriia</taxon>
        <taxon>Sphingobacteriales</taxon>
        <taxon>Sphingobacteriaceae</taxon>
        <taxon>Hufsiella</taxon>
    </lineage>
</organism>
<dbReference type="RefSeq" id="WP_160843508.1">
    <property type="nucleotide sequence ID" value="NZ_WVHT01000002.1"/>
</dbReference>
<comment type="caution">
    <text evidence="1">The sequence shown here is derived from an EMBL/GenBank/DDBJ whole genome shotgun (WGS) entry which is preliminary data.</text>
</comment>
<name>A0A7K1Y8B8_9SPHI</name>
<proteinExistence type="predicted"/>
<dbReference type="AlphaFoldDB" id="A0A7K1Y8B8"/>
<dbReference type="Proteomes" id="UP000466586">
    <property type="component" value="Unassembled WGS sequence"/>
</dbReference>
<accession>A0A7K1Y8B8</accession>
<evidence type="ECO:0000313" key="2">
    <source>
        <dbReference type="Proteomes" id="UP000466586"/>
    </source>
</evidence>
<protein>
    <submittedName>
        <fullName evidence="1">Uncharacterized protein</fullName>
    </submittedName>
</protein>
<reference evidence="1 2" key="1">
    <citation type="submission" date="2019-11" db="EMBL/GenBank/DDBJ databases">
        <title>Pedobacter sp. HMF7647 Genome sequencing and assembly.</title>
        <authorList>
            <person name="Kang H."/>
            <person name="Kim H."/>
            <person name="Joh K."/>
        </authorList>
    </citation>
    <scope>NUCLEOTIDE SEQUENCE [LARGE SCALE GENOMIC DNA]</scope>
    <source>
        <strain evidence="1 2">HMF7647</strain>
    </source>
</reference>
<sequence>MTAKSINEEDDLPITVVLKRVEKGSKRVLQEVDALNLGRTTVKRNGVYRTFNDGTFVKIADGEFKKKRISQKQVRLF</sequence>
<evidence type="ECO:0000313" key="1">
    <source>
        <dbReference type="EMBL" id="MXV50329.1"/>
    </source>
</evidence>
<gene>
    <name evidence="1" type="ORF">GS399_05040</name>
</gene>
<keyword evidence="2" id="KW-1185">Reference proteome</keyword>